<keyword evidence="6" id="KW-0808">Transferase</keyword>
<proteinExistence type="predicted"/>
<sequence length="153" mass="17130">MRWLETKIPPPVVLALLGIAAFGAAHFLPALSFELPLRRLLAMSLAFVGLALNLLPKLTFKRAGTTINPLRPALSTHLVTSGIYRYTRNPMYLGHAAILLGWALYLRNAAAFVAIPAFILYITRFQIQPEERYLSTRFPGAYAAFCEQVSRWL</sequence>
<dbReference type="PANTHER" id="PTHR12714">
    <property type="entry name" value="PROTEIN-S ISOPRENYLCYSTEINE O-METHYLTRANSFERASE"/>
    <property type="match status" value="1"/>
</dbReference>
<evidence type="ECO:0000256" key="5">
    <source>
        <dbReference type="SAM" id="Phobius"/>
    </source>
</evidence>
<keyword evidence="7" id="KW-1185">Reference proteome</keyword>
<dbReference type="RefSeq" id="WP_187551935.1">
    <property type="nucleotide sequence ID" value="NZ_BMZL01000013.1"/>
</dbReference>
<name>A0A7G9SNJ0_9GAMM</name>
<dbReference type="EMBL" id="CP060719">
    <property type="protein sequence ID" value="QNN69415.1"/>
    <property type="molecule type" value="Genomic_DNA"/>
</dbReference>
<evidence type="ECO:0000313" key="6">
    <source>
        <dbReference type="EMBL" id="QNN69415.1"/>
    </source>
</evidence>
<feature type="transmembrane region" description="Helical" evidence="5">
    <location>
        <begin position="92"/>
        <end position="122"/>
    </location>
</feature>
<reference evidence="6 7" key="1">
    <citation type="submission" date="2020-08" db="EMBL/GenBank/DDBJ databases">
        <title>Genome sequence of Thermomonas carbonis KCTC 42013T.</title>
        <authorList>
            <person name="Hyun D.-W."/>
            <person name="Bae J.-W."/>
        </authorList>
    </citation>
    <scope>NUCLEOTIDE SEQUENCE [LARGE SCALE GENOMIC DNA]</scope>
    <source>
        <strain evidence="6 7">KCTC 42013</strain>
    </source>
</reference>
<dbReference type="GO" id="GO:0032259">
    <property type="term" value="P:methylation"/>
    <property type="evidence" value="ECO:0007669"/>
    <property type="project" value="UniProtKB-KW"/>
</dbReference>
<evidence type="ECO:0000256" key="1">
    <source>
        <dbReference type="ARBA" id="ARBA00004127"/>
    </source>
</evidence>
<dbReference type="AlphaFoldDB" id="A0A7G9SNJ0"/>
<evidence type="ECO:0000313" key="7">
    <source>
        <dbReference type="Proteomes" id="UP000515804"/>
    </source>
</evidence>
<keyword evidence="2 5" id="KW-0812">Transmembrane</keyword>
<gene>
    <name evidence="6" type="ORF">H9L16_12120</name>
</gene>
<feature type="transmembrane region" description="Helical" evidence="5">
    <location>
        <begin position="37"/>
        <end position="55"/>
    </location>
</feature>
<keyword evidence="4 5" id="KW-0472">Membrane</keyword>
<dbReference type="GO" id="GO:0008168">
    <property type="term" value="F:methyltransferase activity"/>
    <property type="evidence" value="ECO:0007669"/>
    <property type="project" value="UniProtKB-KW"/>
</dbReference>
<dbReference type="GO" id="GO:0012505">
    <property type="term" value="C:endomembrane system"/>
    <property type="evidence" value="ECO:0007669"/>
    <property type="project" value="UniProtKB-SubCell"/>
</dbReference>
<organism evidence="6 7">
    <name type="scientific">Thermomonas carbonis</name>
    <dbReference type="NCBI Taxonomy" id="1463158"/>
    <lineage>
        <taxon>Bacteria</taxon>
        <taxon>Pseudomonadati</taxon>
        <taxon>Pseudomonadota</taxon>
        <taxon>Gammaproteobacteria</taxon>
        <taxon>Lysobacterales</taxon>
        <taxon>Lysobacteraceae</taxon>
        <taxon>Thermomonas</taxon>
    </lineage>
</organism>
<evidence type="ECO:0000256" key="4">
    <source>
        <dbReference type="ARBA" id="ARBA00023136"/>
    </source>
</evidence>
<dbReference type="Gene3D" id="1.20.120.1630">
    <property type="match status" value="1"/>
</dbReference>
<evidence type="ECO:0000256" key="2">
    <source>
        <dbReference type="ARBA" id="ARBA00022692"/>
    </source>
</evidence>
<dbReference type="PANTHER" id="PTHR12714:SF24">
    <property type="entry name" value="SLR1182 PROTEIN"/>
    <property type="match status" value="1"/>
</dbReference>
<keyword evidence="3 5" id="KW-1133">Transmembrane helix</keyword>
<accession>A0A7G9SNJ0</accession>
<protein>
    <submittedName>
        <fullName evidence="6">Isoprenylcysteine carboxylmethyltransferase family protein</fullName>
    </submittedName>
</protein>
<dbReference type="Pfam" id="PF04191">
    <property type="entry name" value="PEMT"/>
    <property type="match status" value="1"/>
</dbReference>
<dbReference type="Proteomes" id="UP000515804">
    <property type="component" value="Chromosome"/>
</dbReference>
<comment type="subcellular location">
    <subcellularLocation>
        <location evidence="1">Endomembrane system</location>
        <topology evidence="1">Multi-pass membrane protein</topology>
    </subcellularLocation>
</comment>
<dbReference type="InterPro" id="IPR007318">
    <property type="entry name" value="Phopholipid_MeTrfase"/>
</dbReference>
<evidence type="ECO:0000256" key="3">
    <source>
        <dbReference type="ARBA" id="ARBA00022989"/>
    </source>
</evidence>
<feature type="transmembrane region" description="Helical" evidence="5">
    <location>
        <begin position="12"/>
        <end position="31"/>
    </location>
</feature>
<keyword evidence="6" id="KW-0489">Methyltransferase</keyword>
<dbReference type="KEGG" id="tcn:H9L16_12120"/>